<protein>
    <submittedName>
        <fullName evidence="7">Formate/nitrite transporter family protein</fullName>
    </submittedName>
</protein>
<organism evidence="7 8">
    <name type="scientific">Sutterella seckii</name>
    <dbReference type="NCBI Taxonomy" id="1944635"/>
    <lineage>
        <taxon>Bacteria</taxon>
        <taxon>Pseudomonadati</taxon>
        <taxon>Pseudomonadota</taxon>
        <taxon>Betaproteobacteria</taxon>
        <taxon>Burkholderiales</taxon>
        <taxon>Sutterellaceae</taxon>
        <taxon>Sutterella</taxon>
    </lineage>
</organism>
<sequence length="290" mass="31066">MAISPAAAILQSVVSSGAARTHQTIVATLCLAFLAGAYIGLGGLFAVRVSGAMPPEVWGSLQKLVFGMVFPTGLLLVVLCGADLFTGNCLSLSAARFNARISWWRATRSGFLSYFGNFLGALFIAWALVKEGGILFEMTNGTMPWGSFVVKLANAKTSLDPWEAFWRGVGCNWLVCLAIYAASAAKDIFGKICALWGPTMAFAAIGFEHCIANMFFIPAAWFVGTDPRYLALADVPQIHFGLGDVVLGNLIPVTIGNFVGGFVFVAGFYCLIHWRELNALGRLQDKTASE</sequence>
<dbReference type="InterPro" id="IPR023271">
    <property type="entry name" value="Aquaporin-like"/>
</dbReference>
<feature type="transmembrane region" description="Helical" evidence="6">
    <location>
        <begin position="164"/>
        <end position="183"/>
    </location>
</feature>
<name>A0AAI9SCI3_9BURK</name>
<feature type="transmembrane region" description="Helical" evidence="6">
    <location>
        <begin position="195"/>
        <end position="223"/>
    </location>
</feature>
<keyword evidence="3 6" id="KW-1133">Transmembrane helix</keyword>
<dbReference type="PANTHER" id="PTHR30520">
    <property type="entry name" value="FORMATE TRANSPORTER-RELATED"/>
    <property type="match status" value="1"/>
</dbReference>
<dbReference type="RefSeq" id="WP_139687191.1">
    <property type="nucleotide sequence ID" value="NZ_WEHW01000011.1"/>
</dbReference>
<evidence type="ECO:0000256" key="6">
    <source>
        <dbReference type="SAM" id="Phobius"/>
    </source>
</evidence>
<proteinExistence type="inferred from homology"/>
<dbReference type="GO" id="GO:0015707">
    <property type="term" value="P:nitrite transport"/>
    <property type="evidence" value="ECO:0007669"/>
    <property type="project" value="TreeGrafter"/>
</dbReference>
<dbReference type="PROSITE" id="PS01005">
    <property type="entry name" value="FORMATE_NITRITE_TP_1"/>
    <property type="match status" value="1"/>
</dbReference>
<keyword evidence="4 6" id="KW-0472">Membrane</keyword>
<gene>
    <name evidence="7" type="ORF">GBM96_04930</name>
</gene>
<evidence type="ECO:0000256" key="5">
    <source>
        <dbReference type="ARBA" id="ARBA00049660"/>
    </source>
</evidence>
<comment type="caution">
    <text evidence="7">The sequence shown here is derived from an EMBL/GenBank/DDBJ whole genome shotgun (WGS) entry which is preliminary data.</text>
</comment>
<keyword evidence="2 6" id="KW-0812">Transmembrane</keyword>
<feature type="transmembrane region" description="Helical" evidence="6">
    <location>
        <begin position="250"/>
        <end position="272"/>
    </location>
</feature>
<dbReference type="Gene3D" id="1.20.1080.10">
    <property type="entry name" value="Glycerol uptake facilitator protein"/>
    <property type="match status" value="1"/>
</dbReference>
<accession>A0AAI9SCI3</accession>
<feature type="transmembrane region" description="Helical" evidence="6">
    <location>
        <begin position="111"/>
        <end position="129"/>
    </location>
</feature>
<evidence type="ECO:0000313" key="7">
    <source>
        <dbReference type="EMBL" id="KAB7651720.1"/>
    </source>
</evidence>
<dbReference type="GO" id="GO:0005886">
    <property type="term" value="C:plasma membrane"/>
    <property type="evidence" value="ECO:0007669"/>
    <property type="project" value="TreeGrafter"/>
</dbReference>
<dbReference type="AlphaFoldDB" id="A0AAI9SCI3"/>
<evidence type="ECO:0000313" key="8">
    <source>
        <dbReference type="Proteomes" id="UP000469462"/>
    </source>
</evidence>
<evidence type="ECO:0000256" key="1">
    <source>
        <dbReference type="ARBA" id="ARBA00004141"/>
    </source>
</evidence>
<dbReference type="PANTHER" id="PTHR30520:SF6">
    <property type="entry name" value="FORMATE_NITRATE FAMILY TRANSPORTER (EUROFUNG)"/>
    <property type="match status" value="1"/>
</dbReference>
<evidence type="ECO:0000256" key="3">
    <source>
        <dbReference type="ARBA" id="ARBA00022989"/>
    </source>
</evidence>
<dbReference type="EMBL" id="WEHW01000011">
    <property type="protein sequence ID" value="KAB7651720.1"/>
    <property type="molecule type" value="Genomic_DNA"/>
</dbReference>
<dbReference type="InterPro" id="IPR024002">
    <property type="entry name" value="For/NO2_transpt_CS"/>
</dbReference>
<dbReference type="GO" id="GO:0015513">
    <property type="term" value="F:high-affinity secondary active nitrite transmembrane transporter activity"/>
    <property type="evidence" value="ECO:0007669"/>
    <property type="project" value="TreeGrafter"/>
</dbReference>
<feature type="transmembrane region" description="Helical" evidence="6">
    <location>
        <begin position="65"/>
        <end position="90"/>
    </location>
</feature>
<comment type="similarity">
    <text evidence="5">Belongs to the FNT transporter (TC 1.A.16) family.</text>
</comment>
<reference evidence="7 8" key="1">
    <citation type="submission" date="2019-10" db="EMBL/GenBank/DDBJ databases">
        <title>Genome diversity of Sutterella seckii.</title>
        <authorList>
            <person name="Chaplin A.V."/>
            <person name="Sokolova S.R."/>
            <person name="Mosin K.A."/>
            <person name="Ivanova E.L."/>
            <person name="Kochetkova T.O."/>
            <person name="Goltsov A.Y."/>
            <person name="Trofimov D.Y."/>
            <person name="Efimov B.A."/>
        </authorList>
    </citation>
    <scope>NUCLEOTIDE SEQUENCE [LARGE SCALE GENOMIC DNA]</scope>
    <source>
        <strain evidence="7 8">ASD3426</strain>
    </source>
</reference>
<dbReference type="InterPro" id="IPR000292">
    <property type="entry name" value="For/NO2_transpt"/>
</dbReference>
<evidence type="ECO:0000256" key="2">
    <source>
        <dbReference type="ARBA" id="ARBA00022692"/>
    </source>
</evidence>
<evidence type="ECO:0000256" key="4">
    <source>
        <dbReference type="ARBA" id="ARBA00023136"/>
    </source>
</evidence>
<keyword evidence="8" id="KW-1185">Reference proteome</keyword>
<comment type="subcellular location">
    <subcellularLocation>
        <location evidence="1">Membrane</location>
        <topology evidence="1">Multi-pass membrane protein</topology>
    </subcellularLocation>
</comment>
<dbReference type="Pfam" id="PF01226">
    <property type="entry name" value="Form_Nir_trans"/>
    <property type="match status" value="1"/>
</dbReference>
<feature type="transmembrane region" description="Helical" evidence="6">
    <location>
        <begin position="25"/>
        <end position="45"/>
    </location>
</feature>
<dbReference type="Proteomes" id="UP000469462">
    <property type="component" value="Unassembled WGS sequence"/>
</dbReference>
<dbReference type="PROSITE" id="PS01006">
    <property type="entry name" value="FORMATE_NITRITE_TP_2"/>
    <property type="match status" value="1"/>
</dbReference>